<evidence type="ECO:0008006" key="5">
    <source>
        <dbReference type="Google" id="ProtNLM"/>
    </source>
</evidence>
<dbReference type="Proteomes" id="UP000243799">
    <property type="component" value="Unassembled WGS sequence"/>
</dbReference>
<feature type="transmembrane region" description="Helical" evidence="2">
    <location>
        <begin position="39"/>
        <end position="56"/>
    </location>
</feature>
<organism evidence="3 4">
    <name type="scientific">Amycolatopsis marina</name>
    <dbReference type="NCBI Taxonomy" id="490629"/>
    <lineage>
        <taxon>Bacteria</taxon>
        <taxon>Bacillati</taxon>
        <taxon>Actinomycetota</taxon>
        <taxon>Actinomycetes</taxon>
        <taxon>Pseudonocardiales</taxon>
        <taxon>Pseudonocardiaceae</taxon>
        <taxon>Amycolatopsis</taxon>
    </lineage>
</organism>
<evidence type="ECO:0000313" key="4">
    <source>
        <dbReference type="Proteomes" id="UP000243799"/>
    </source>
</evidence>
<keyword evidence="4" id="KW-1185">Reference proteome</keyword>
<feature type="transmembrane region" description="Helical" evidence="2">
    <location>
        <begin position="62"/>
        <end position="80"/>
    </location>
</feature>
<dbReference type="EMBL" id="FOKG01000002">
    <property type="protein sequence ID" value="SFA89327.1"/>
    <property type="molecule type" value="Genomic_DNA"/>
</dbReference>
<reference evidence="4" key="1">
    <citation type="submission" date="2016-10" db="EMBL/GenBank/DDBJ databases">
        <authorList>
            <person name="Varghese N."/>
            <person name="Submissions S."/>
        </authorList>
    </citation>
    <scope>NUCLEOTIDE SEQUENCE [LARGE SCALE GENOMIC DNA]</scope>
    <source>
        <strain evidence="4">CGMCC 4.3568</strain>
    </source>
</reference>
<accession>A0A1I0WLS5</accession>
<dbReference type="InterPro" id="IPR024341">
    <property type="entry name" value="DUF2631"/>
</dbReference>
<evidence type="ECO:0000313" key="3">
    <source>
        <dbReference type="EMBL" id="SFA89327.1"/>
    </source>
</evidence>
<name>A0A1I0WLS5_9PSEU</name>
<dbReference type="AlphaFoldDB" id="A0A1I0WLS5"/>
<dbReference type="Pfam" id="PF10939">
    <property type="entry name" value="DUF2631"/>
    <property type="match status" value="1"/>
</dbReference>
<keyword evidence="2" id="KW-1133">Transmembrane helix</keyword>
<keyword evidence="2" id="KW-0472">Membrane</keyword>
<feature type="region of interest" description="Disordered" evidence="1">
    <location>
        <begin position="1"/>
        <end position="29"/>
    </location>
</feature>
<feature type="compositionally biased region" description="Basic and acidic residues" evidence="1">
    <location>
        <begin position="1"/>
        <end position="10"/>
    </location>
</feature>
<dbReference type="OrthoDB" id="3401220at2"/>
<dbReference type="STRING" id="490629.SAMN05216266_10245"/>
<gene>
    <name evidence="3" type="ORF">SAMN05216266_10245</name>
</gene>
<proteinExistence type="predicted"/>
<evidence type="ECO:0000256" key="2">
    <source>
        <dbReference type="SAM" id="Phobius"/>
    </source>
</evidence>
<sequence>MAGKAVEKRQQAGVSKVDPHDEPSAEWGWHGGFPKAARAAGWFTAFAMFVMLIGNHETNTENVWLISLGVGLIAALLLDMRKQRTAWRR</sequence>
<protein>
    <recommendedName>
        <fullName evidence="5">DUF2631 domain-containing protein</fullName>
    </recommendedName>
</protein>
<keyword evidence="2" id="KW-0812">Transmembrane</keyword>
<dbReference type="RefSeq" id="WP_091670821.1">
    <property type="nucleotide sequence ID" value="NZ_FOKG01000002.1"/>
</dbReference>
<evidence type="ECO:0000256" key="1">
    <source>
        <dbReference type="SAM" id="MobiDB-lite"/>
    </source>
</evidence>